<feature type="binding site" evidence="12">
    <location>
        <position position="7"/>
    </location>
    <ligand>
        <name>Zn(2+)</name>
        <dbReference type="ChEBI" id="CHEBI:29105"/>
    </ligand>
</feature>
<dbReference type="SMART" id="SM00355">
    <property type="entry name" value="ZnF_C2H2"/>
    <property type="match status" value="12"/>
</dbReference>
<evidence type="ECO:0000256" key="3">
    <source>
        <dbReference type="ARBA" id="ARBA00022723"/>
    </source>
</evidence>
<keyword evidence="9" id="KW-0804">Transcription</keyword>
<reference evidence="15" key="1">
    <citation type="submission" date="2025-08" db="UniProtKB">
        <authorList>
            <consortium name="RefSeq"/>
        </authorList>
    </citation>
    <scope>IDENTIFICATION</scope>
</reference>
<dbReference type="PROSITE" id="PS51915">
    <property type="entry name" value="ZAD"/>
    <property type="match status" value="1"/>
</dbReference>
<feature type="domain" description="C2H2-type" evidence="13">
    <location>
        <begin position="555"/>
        <end position="578"/>
    </location>
</feature>
<dbReference type="AlphaFoldDB" id="A0AAJ7E4P4"/>
<evidence type="ECO:0000256" key="8">
    <source>
        <dbReference type="ARBA" id="ARBA00023125"/>
    </source>
</evidence>
<dbReference type="PANTHER" id="PTHR24379:SF121">
    <property type="entry name" value="C2H2-TYPE DOMAIN-CONTAINING PROTEIN"/>
    <property type="match status" value="1"/>
</dbReference>
<dbReference type="SUPFAM" id="SSF57667">
    <property type="entry name" value="beta-beta-alpha zinc fingers"/>
    <property type="match status" value="5"/>
</dbReference>
<evidence type="ECO:0000256" key="1">
    <source>
        <dbReference type="ARBA" id="ARBA00004123"/>
    </source>
</evidence>
<evidence type="ECO:0000256" key="11">
    <source>
        <dbReference type="PROSITE-ProRule" id="PRU00042"/>
    </source>
</evidence>
<evidence type="ECO:0000256" key="5">
    <source>
        <dbReference type="ARBA" id="ARBA00022771"/>
    </source>
</evidence>
<keyword evidence="10" id="KW-0539">Nucleus</keyword>
<feature type="domain" description="C2H2-type" evidence="13">
    <location>
        <begin position="527"/>
        <end position="554"/>
    </location>
</feature>
<keyword evidence="6 12" id="KW-0862">Zinc</keyword>
<dbReference type="GO" id="GO:0003677">
    <property type="term" value="F:DNA binding"/>
    <property type="evidence" value="ECO:0007669"/>
    <property type="project" value="UniProtKB-KW"/>
</dbReference>
<evidence type="ECO:0000259" key="13">
    <source>
        <dbReference type="PROSITE" id="PS50157"/>
    </source>
</evidence>
<feature type="domain" description="C2H2-type" evidence="13">
    <location>
        <begin position="439"/>
        <end position="467"/>
    </location>
</feature>
<dbReference type="GO" id="GO:0006355">
    <property type="term" value="P:regulation of DNA-templated transcription"/>
    <property type="evidence" value="ECO:0007669"/>
    <property type="project" value="UniProtKB-ARBA"/>
</dbReference>
<comment type="similarity">
    <text evidence="2">Belongs to the krueppel C2H2-type zinc-finger protein family.</text>
</comment>
<evidence type="ECO:0000256" key="2">
    <source>
        <dbReference type="ARBA" id="ARBA00006991"/>
    </source>
</evidence>
<keyword evidence="8" id="KW-0238">DNA-binding</keyword>
<dbReference type="InterPro" id="IPR036236">
    <property type="entry name" value="Znf_C2H2_sf"/>
</dbReference>
<gene>
    <name evidence="15" type="primary">LOC106114088</name>
</gene>
<dbReference type="InterPro" id="IPR012934">
    <property type="entry name" value="Znf_AD"/>
</dbReference>
<name>A0AAJ7E4P4_PAPXU</name>
<dbReference type="Proteomes" id="UP000694872">
    <property type="component" value="Unplaced"/>
</dbReference>
<feature type="domain" description="ZAD" evidence="14">
    <location>
        <begin position="5"/>
        <end position="73"/>
    </location>
</feature>
<feature type="domain" description="C2H2-type" evidence="13">
    <location>
        <begin position="499"/>
        <end position="526"/>
    </location>
</feature>
<dbReference type="FunFam" id="3.30.160.60:FF:000624">
    <property type="entry name" value="zinc finger protein 697"/>
    <property type="match status" value="1"/>
</dbReference>
<feature type="domain" description="C2H2-type" evidence="13">
    <location>
        <begin position="250"/>
        <end position="278"/>
    </location>
</feature>
<dbReference type="PANTHER" id="PTHR24379">
    <property type="entry name" value="KRAB AND ZINC FINGER DOMAIN-CONTAINING"/>
    <property type="match status" value="1"/>
</dbReference>
<feature type="domain" description="C2H2-type" evidence="13">
    <location>
        <begin position="330"/>
        <end position="358"/>
    </location>
</feature>
<dbReference type="SMART" id="SM00868">
    <property type="entry name" value="zf-AD"/>
    <property type="match status" value="3"/>
</dbReference>
<keyword evidence="4" id="KW-0677">Repeat</keyword>
<dbReference type="GO" id="GO:0005634">
    <property type="term" value="C:nucleus"/>
    <property type="evidence" value="ECO:0007669"/>
    <property type="project" value="UniProtKB-SubCell"/>
</dbReference>
<keyword evidence="3 12" id="KW-0479">Metal-binding</keyword>
<feature type="domain" description="C2H2-type" evidence="13">
    <location>
        <begin position="304"/>
        <end position="328"/>
    </location>
</feature>
<dbReference type="FunFam" id="3.30.160.60:FF:002343">
    <property type="entry name" value="Zinc finger protein 33A"/>
    <property type="match status" value="1"/>
</dbReference>
<accession>A0AAJ7E4P4</accession>
<feature type="domain" description="C2H2-type" evidence="13">
    <location>
        <begin position="221"/>
        <end position="248"/>
    </location>
</feature>
<dbReference type="GO" id="GO:0008270">
    <property type="term" value="F:zinc ion binding"/>
    <property type="evidence" value="ECO:0007669"/>
    <property type="project" value="UniProtKB-UniRule"/>
</dbReference>
<evidence type="ECO:0000259" key="14">
    <source>
        <dbReference type="PROSITE" id="PS51915"/>
    </source>
</evidence>
<dbReference type="Pfam" id="PF00096">
    <property type="entry name" value="zf-C2H2"/>
    <property type="match status" value="6"/>
</dbReference>
<dbReference type="PROSITE" id="PS00028">
    <property type="entry name" value="ZINC_FINGER_C2H2_1"/>
    <property type="match status" value="9"/>
</dbReference>
<comment type="subcellular location">
    <subcellularLocation>
        <location evidence="1">Nucleus</location>
    </subcellularLocation>
</comment>
<feature type="binding site" evidence="12">
    <location>
        <position position="49"/>
    </location>
    <ligand>
        <name>Zn(2+)</name>
        <dbReference type="ChEBI" id="CHEBI:29105"/>
    </ligand>
</feature>
<feature type="binding site" evidence="12">
    <location>
        <position position="10"/>
    </location>
    <ligand>
        <name>Zn(2+)</name>
        <dbReference type="ChEBI" id="CHEBI:29105"/>
    </ligand>
</feature>
<dbReference type="RefSeq" id="XP_013162630.1">
    <property type="nucleotide sequence ID" value="XM_013307176.1"/>
</dbReference>
<sequence length="592" mass="68690">MLTTETCRICLNKNVPMFTLKNNLEKLYETLTNRYIYSVDKPVLTCFICYARLKRCTKLQQQAIKSHEILEKINDEGNEFIQLIETQKNLDEFQITPIYHLDLEQVNEEIDSKSNINLIPNLVKNEPENGIEEDAMNNEDSAITPGLNFDTFQDRVTDSEDDLPLIAIGSKKTKNTKTIKRRNKDDKDYKVDAKEIELTEEEQRMELKERSCSDNYINSPYKCEKCYKGFVDPHAFSNHMGKHDKSSGPYECTICQLRYTSTRQLRAHVMSAHARRYSCTKCPHRSHTRHQAKDHEKWHNGYTYPCRICGQKFQKPTSFLTHMRKKHSEHVCVKCGDSFVGRHGLLMHISKTHRRQEEKDNTEEAALDRYCSDCNIQFLNVNAWKKHVLTSYKHMRNDSSSCDICGVLLTLENRGLHMRSHMKELRPQVAAEAPATPALTCTQCESQFTSRSRLQAHVRRVHLGLKYDKNVVCEMCGKKCTSAAGLRYHQRVHTGERPYACALCPARFAHRARLRVHARTHSGDRPYACHTCDKRFTQKPALNRHYRVHSGARPYACTQCTKCFSQSNSLKLHVRTVHLKLPHVRKKDISQQ</sequence>
<keyword evidence="5 11" id="KW-0863">Zinc-finger</keyword>
<protein>
    <submittedName>
        <fullName evidence="15">Oocyte zinc finger protein XlCOF6-like isoform X1</fullName>
    </submittedName>
</protein>
<evidence type="ECO:0000256" key="4">
    <source>
        <dbReference type="ARBA" id="ARBA00022737"/>
    </source>
</evidence>
<dbReference type="KEGG" id="pxu:106114088"/>
<evidence type="ECO:0000256" key="9">
    <source>
        <dbReference type="ARBA" id="ARBA00023163"/>
    </source>
</evidence>
<organism evidence="15">
    <name type="scientific">Papilio xuthus</name>
    <name type="common">Asian swallowtail butterfly</name>
    <dbReference type="NCBI Taxonomy" id="66420"/>
    <lineage>
        <taxon>Eukaryota</taxon>
        <taxon>Metazoa</taxon>
        <taxon>Ecdysozoa</taxon>
        <taxon>Arthropoda</taxon>
        <taxon>Hexapoda</taxon>
        <taxon>Insecta</taxon>
        <taxon>Pterygota</taxon>
        <taxon>Neoptera</taxon>
        <taxon>Endopterygota</taxon>
        <taxon>Lepidoptera</taxon>
        <taxon>Glossata</taxon>
        <taxon>Ditrysia</taxon>
        <taxon>Papilionoidea</taxon>
        <taxon>Papilionidae</taxon>
        <taxon>Papilioninae</taxon>
        <taxon>Papilio</taxon>
    </lineage>
</organism>
<evidence type="ECO:0000256" key="12">
    <source>
        <dbReference type="PROSITE-ProRule" id="PRU01263"/>
    </source>
</evidence>
<keyword evidence="7" id="KW-0805">Transcription regulation</keyword>
<dbReference type="FunFam" id="3.30.160.60:FF:001156">
    <property type="entry name" value="Zinc finger protein 407"/>
    <property type="match status" value="1"/>
</dbReference>
<evidence type="ECO:0000256" key="10">
    <source>
        <dbReference type="ARBA" id="ARBA00023242"/>
    </source>
</evidence>
<proteinExistence type="inferred from homology"/>
<dbReference type="InterPro" id="IPR013087">
    <property type="entry name" value="Znf_C2H2_type"/>
</dbReference>
<feature type="domain" description="C2H2-type" evidence="13">
    <location>
        <begin position="471"/>
        <end position="498"/>
    </location>
</feature>
<dbReference type="Gene3D" id="3.30.160.60">
    <property type="entry name" value="Classic Zinc Finger"/>
    <property type="match status" value="7"/>
</dbReference>
<evidence type="ECO:0000313" key="15">
    <source>
        <dbReference type="RefSeq" id="XP_013162630.1"/>
    </source>
</evidence>
<dbReference type="PROSITE" id="PS50157">
    <property type="entry name" value="ZINC_FINGER_C2H2_2"/>
    <property type="match status" value="9"/>
</dbReference>
<evidence type="ECO:0000256" key="7">
    <source>
        <dbReference type="ARBA" id="ARBA00023015"/>
    </source>
</evidence>
<evidence type="ECO:0000256" key="6">
    <source>
        <dbReference type="ARBA" id="ARBA00022833"/>
    </source>
</evidence>
<dbReference type="GeneID" id="106114088"/>
<feature type="binding site" evidence="12">
    <location>
        <position position="46"/>
    </location>
    <ligand>
        <name>Zn(2+)</name>
        <dbReference type="ChEBI" id="CHEBI:29105"/>
    </ligand>
</feature>